<evidence type="ECO:0000256" key="1">
    <source>
        <dbReference type="ARBA" id="ARBA00023002"/>
    </source>
</evidence>
<keyword evidence="2" id="KW-0520">NAD</keyword>
<dbReference type="Gene3D" id="3.40.50.720">
    <property type="entry name" value="NAD(P)-binding Rossmann-like Domain"/>
    <property type="match status" value="2"/>
</dbReference>
<dbReference type="SUPFAM" id="SSF51735">
    <property type="entry name" value="NAD(P)-binding Rossmann-fold domains"/>
    <property type="match status" value="1"/>
</dbReference>
<dbReference type="KEGG" id="kim:G3T16_07945"/>
<dbReference type="CDD" id="cd05300">
    <property type="entry name" value="2-Hacid_dh_1"/>
    <property type="match status" value="1"/>
</dbReference>
<evidence type="ECO:0000259" key="3">
    <source>
        <dbReference type="Pfam" id="PF02826"/>
    </source>
</evidence>
<dbReference type="PANTHER" id="PTHR43333:SF1">
    <property type="entry name" value="D-ISOMER SPECIFIC 2-HYDROXYACID DEHYDROGENASE NAD-BINDING DOMAIN-CONTAINING PROTEIN"/>
    <property type="match status" value="1"/>
</dbReference>
<gene>
    <name evidence="4" type="ORF">G3T16_07945</name>
</gene>
<reference evidence="4 5" key="1">
    <citation type="submission" date="2020-02" db="EMBL/GenBank/DDBJ databases">
        <title>Genome sequencing for Kineobactrum sp. M2.</title>
        <authorList>
            <person name="Park S.-J."/>
        </authorList>
    </citation>
    <scope>NUCLEOTIDE SEQUENCE [LARGE SCALE GENOMIC DNA]</scope>
    <source>
        <strain evidence="4 5">M2</strain>
    </source>
</reference>
<feature type="domain" description="D-isomer specific 2-hydroxyacid dehydrogenase NAD-binding" evidence="3">
    <location>
        <begin position="1"/>
        <end position="177"/>
    </location>
</feature>
<evidence type="ECO:0000256" key="2">
    <source>
        <dbReference type="ARBA" id="ARBA00023027"/>
    </source>
</evidence>
<dbReference type="EMBL" id="CP048711">
    <property type="protein sequence ID" value="QIB65340.1"/>
    <property type="molecule type" value="Genomic_DNA"/>
</dbReference>
<proteinExistence type="predicted"/>
<dbReference type="AlphaFoldDB" id="A0A6C0TZS7"/>
<protein>
    <submittedName>
        <fullName evidence="4">D-2-hydroxyacid dehydrogenase</fullName>
    </submittedName>
</protein>
<dbReference type="InterPro" id="IPR036291">
    <property type="entry name" value="NAD(P)-bd_dom_sf"/>
</dbReference>
<organism evidence="4 5">
    <name type="scientific">Kineobactrum salinum</name>
    <dbReference type="NCBI Taxonomy" id="2708301"/>
    <lineage>
        <taxon>Bacteria</taxon>
        <taxon>Pseudomonadati</taxon>
        <taxon>Pseudomonadota</taxon>
        <taxon>Gammaproteobacteria</taxon>
        <taxon>Cellvibrionales</taxon>
        <taxon>Halieaceae</taxon>
        <taxon>Kineobactrum</taxon>
    </lineage>
</organism>
<dbReference type="GO" id="GO:0016491">
    <property type="term" value="F:oxidoreductase activity"/>
    <property type="evidence" value="ECO:0007669"/>
    <property type="project" value="UniProtKB-KW"/>
</dbReference>
<dbReference type="RefSeq" id="WP_163494579.1">
    <property type="nucleotide sequence ID" value="NZ_CP048711.1"/>
</dbReference>
<evidence type="ECO:0000313" key="5">
    <source>
        <dbReference type="Proteomes" id="UP000477680"/>
    </source>
</evidence>
<dbReference type="GO" id="GO:0051287">
    <property type="term" value="F:NAD binding"/>
    <property type="evidence" value="ECO:0007669"/>
    <property type="project" value="InterPro"/>
</dbReference>
<accession>A0A6C0TZS7</accession>
<dbReference type="PANTHER" id="PTHR43333">
    <property type="entry name" value="2-HACID_DH_C DOMAIN-CONTAINING PROTEIN"/>
    <property type="match status" value="1"/>
</dbReference>
<keyword evidence="1" id="KW-0560">Oxidoreductase</keyword>
<evidence type="ECO:0000313" key="4">
    <source>
        <dbReference type="EMBL" id="QIB65340.1"/>
    </source>
</evidence>
<dbReference type="Proteomes" id="UP000477680">
    <property type="component" value="Chromosome"/>
</dbReference>
<keyword evidence="5" id="KW-1185">Reference proteome</keyword>
<sequence>MLGISRGLPAYTAAQAEREWRRELSAELHFGELTGKTMLVVGLGGIGTEIARRAHALGMRVTATRNSSREGPDFVAYVGLSDELHKLAGQADVVVNSLPLTEQTTGLLDRDFFAAVKRGAIYINVGRGKTTVTEELIAALESGQLYGAGLDVIDPEPLPEDSPLWQLPNVIITPHVASAGGASRQRTALIAVENLRRYVAGEALLNLVDMEAGY</sequence>
<dbReference type="Pfam" id="PF02826">
    <property type="entry name" value="2-Hacid_dh_C"/>
    <property type="match status" value="1"/>
</dbReference>
<name>A0A6C0TZS7_9GAMM</name>
<dbReference type="InterPro" id="IPR006140">
    <property type="entry name" value="D-isomer_DH_NAD-bd"/>
</dbReference>